<evidence type="ECO:0008006" key="5">
    <source>
        <dbReference type="Google" id="ProtNLM"/>
    </source>
</evidence>
<protein>
    <recommendedName>
        <fullName evidence="5">YcaO domain-containing protein</fullName>
    </recommendedName>
</protein>
<dbReference type="PANTHER" id="PTHR37809:SF1">
    <property type="entry name" value="RIBOSOMAL PROTEIN S12 METHYLTHIOTRANSFERASE ACCESSORY FACTOR YCAO"/>
    <property type="match status" value="1"/>
</dbReference>
<dbReference type="PROSITE" id="PS50835">
    <property type="entry name" value="IG_LIKE"/>
    <property type="match status" value="1"/>
</dbReference>
<name>A0A7S4ZSC2_RHIRH</name>
<dbReference type="AlphaFoldDB" id="A0A7S4ZSC2"/>
<evidence type="ECO:0000259" key="1">
    <source>
        <dbReference type="PROSITE" id="PS50835"/>
    </source>
</evidence>
<proteinExistence type="predicted"/>
<feature type="domain" description="YcaO" evidence="2">
    <location>
        <begin position="59"/>
        <end position="394"/>
    </location>
</feature>
<sequence length="394" mass="43724">MEDYSDRSCQAGETFRRIEPYLAQAGVTRLSRLTGLDRIGIPVWNAISPNARSIVINQGKGITDIDAKVSAAMEALERSFACSPAIARLSSARREFEKAGERSQTLTCLLSNGKQEPTEDETLEWVSGFDILNNEPVWVPFDSVVLDRTCSDSRYWQSSDGLASGNTETEAILHGLLERVERDAYVLWSVAPKGFRERLCVNPRSFSDRVIDSLTTRVDEAGLQLKLFDITSDIGIPSYSAFLAASDILQRPKPRFHDVTVGHGTHPIPRRAVIRALTEAAQSRLTYISGARDDVFHDTYKRPLAPEILALFNAAARDAQLQADPSFQSLQQLLALVINRLAARGIRSAISVRLTGDDVPFSVVKMLVPDLENPDGLRKYRFGQRALSRSLEFS</sequence>
<dbReference type="PROSITE" id="PS51664">
    <property type="entry name" value="YCAO"/>
    <property type="match status" value="1"/>
</dbReference>
<dbReference type="Gene3D" id="3.30.160.660">
    <property type="match status" value="1"/>
</dbReference>
<keyword evidence="4" id="KW-0614">Plasmid</keyword>
<geneLocation type="plasmid" evidence="3">
    <name>pC5.7c</name>
</geneLocation>
<dbReference type="NCBIfam" id="TIGR00702">
    <property type="entry name" value="YcaO-type kinase domain"/>
    <property type="match status" value="1"/>
</dbReference>
<accession>A0A7S4ZSC2</accession>
<dbReference type="PANTHER" id="PTHR37809">
    <property type="entry name" value="RIBOSOMAL PROTEIN S12 METHYLTHIOTRANSFERASE ACCESSORY FACTOR YCAO"/>
    <property type="match status" value="1"/>
</dbReference>
<dbReference type="EMBL" id="MK318969">
    <property type="protein sequence ID" value="QCL09437.1"/>
    <property type="molecule type" value="Genomic_DNA"/>
</dbReference>
<evidence type="ECO:0000259" key="2">
    <source>
        <dbReference type="PROSITE" id="PS51664"/>
    </source>
</evidence>
<dbReference type="InterPro" id="IPR007110">
    <property type="entry name" value="Ig-like_dom"/>
</dbReference>
<dbReference type="Pfam" id="PF02624">
    <property type="entry name" value="YcaO"/>
    <property type="match status" value="1"/>
</dbReference>
<gene>
    <name evidence="3" type="ORF">pC5.7c_570</name>
    <name evidence="4" type="ORF">pC5.8a_114</name>
</gene>
<geneLocation type="plasmid" evidence="4">
    <name>pColt5.8a</name>
</geneLocation>
<evidence type="ECO:0000313" key="4">
    <source>
        <dbReference type="EMBL" id="QCL09606.1"/>
    </source>
</evidence>
<feature type="domain" description="Ig-like" evidence="1">
    <location>
        <begin position="84"/>
        <end position="125"/>
    </location>
</feature>
<dbReference type="RefSeq" id="WP_201009192.1">
    <property type="nucleotide sequence ID" value="NZ_MK318969.1"/>
</dbReference>
<evidence type="ECO:0000313" key="3">
    <source>
        <dbReference type="EMBL" id="QCL09437.1"/>
    </source>
</evidence>
<organism evidence="4">
    <name type="scientific">Rhizobium rhizogenes</name>
    <name type="common">Agrobacterium rhizogenes</name>
    <dbReference type="NCBI Taxonomy" id="359"/>
    <lineage>
        <taxon>Bacteria</taxon>
        <taxon>Pseudomonadati</taxon>
        <taxon>Pseudomonadota</taxon>
        <taxon>Alphaproteobacteria</taxon>
        <taxon>Hyphomicrobiales</taxon>
        <taxon>Rhizobiaceae</taxon>
        <taxon>Rhizobium/Agrobacterium group</taxon>
        <taxon>Rhizobium</taxon>
    </lineage>
</organism>
<dbReference type="InterPro" id="IPR003776">
    <property type="entry name" value="YcaO-like_dom"/>
</dbReference>
<reference evidence="4" key="1">
    <citation type="submission" date="2018-12" db="EMBL/GenBank/DDBJ databases">
        <title>Three Rhizobium rhizogenes strains isolated from the same crown gall tumor carry diverse plasmids.</title>
        <authorList>
            <person name="Pulawska J."/>
            <person name="Kuzmanovic N."/>
        </authorList>
    </citation>
    <scope>NUCLEOTIDE SEQUENCE</scope>
    <source>
        <strain evidence="3">C5.7</strain>
        <strain evidence="4">Colt5.8</strain>
        <plasmid evidence="3">pC5.7c</plasmid>
        <plasmid evidence="4">pColt5.8a</plasmid>
    </source>
</reference>
<dbReference type="EMBL" id="MK318971">
    <property type="protein sequence ID" value="QCL09606.1"/>
    <property type="molecule type" value="Genomic_DNA"/>
</dbReference>